<evidence type="ECO:0000313" key="2">
    <source>
        <dbReference type="Proteomes" id="UP000800040"/>
    </source>
</evidence>
<dbReference type="AlphaFoldDB" id="A0A6A5K1B8"/>
<dbReference type="EMBL" id="ML975384">
    <property type="protein sequence ID" value="KAF1830779.1"/>
    <property type="molecule type" value="Genomic_DNA"/>
</dbReference>
<gene>
    <name evidence="1" type="ORF">BDW02DRAFT_601384</name>
</gene>
<evidence type="ECO:0000313" key="1">
    <source>
        <dbReference type="EMBL" id="KAF1830779.1"/>
    </source>
</evidence>
<accession>A0A6A5K1B8</accession>
<organism evidence="1 2">
    <name type="scientific">Decorospora gaudefroyi</name>
    <dbReference type="NCBI Taxonomy" id="184978"/>
    <lineage>
        <taxon>Eukaryota</taxon>
        <taxon>Fungi</taxon>
        <taxon>Dikarya</taxon>
        <taxon>Ascomycota</taxon>
        <taxon>Pezizomycotina</taxon>
        <taxon>Dothideomycetes</taxon>
        <taxon>Pleosporomycetidae</taxon>
        <taxon>Pleosporales</taxon>
        <taxon>Pleosporineae</taxon>
        <taxon>Pleosporaceae</taxon>
        <taxon>Decorospora</taxon>
    </lineage>
</organism>
<name>A0A6A5K1B8_9PLEO</name>
<sequence length="172" mass="19496">MRLKIIRFVDRGYCKKTDGPTFMESYSEDENPFAHRGRTLQANTVMCIVYPHHGAARVYLDTEDFNKIGEAHRISWDGMAKVMDYVSSIAGLTPFQAELNKHNANMPWERNDLATFSPLRYQPALSGSAMANIRDRYYKAFTNIASTQELILVAAHLYIAAQQSQVLPPGSY</sequence>
<dbReference type="Proteomes" id="UP000800040">
    <property type="component" value="Unassembled WGS sequence"/>
</dbReference>
<proteinExistence type="predicted"/>
<keyword evidence="2" id="KW-1185">Reference proteome</keyword>
<protein>
    <submittedName>
        <fullName evidence="1">Uncharacterized protein</fullName>
    </submittedName>
</protein>
<reference evidence="1" key="1">
    <citation type="submission" date="2020-01" db="EMBL/GenBank/DDBJ databases">
        <authorList>
            <consortium name="DOE Joint Genome Institute"/>
            <person name="Haridas S."/>
            <person name="Albert R."/>
            <person name="Binder M."/>
            <person name="Bloem J."/>
            <person name="Labutti K."/>
            <person name="Salamov A."/>
            <person name="Andreopoulos B."/>
            <person name="Baker S.E."/>
            <person name="Barry K."/>
            <person name="Bills G."/>
            <person name="Bluhm B.H."/>
            <person name="Cannon C."/>
            <person name="Castanera R."/>
            <person name="Culley D.E."/>
            <person name="Daum C."/>
            <person name="Ezra D."/>
            <person name="Gonzalez J.B."/>
            <person name="Henrissat B."/>
            <person name="Kuo A."/>
            <person name="Liang C."/>
            <person name="Lipzen A."/>
            <person name="Lutzoni F."/>
            <person name="Magnuson J."/>
            <person name="Mondo S."/>
            <person name="Nolan M."/>
            <person name="Ohm R."/>
            <person name="Pangilinan J."/>
            <person name="Park H.-J."/>
            <person name="Ramirez L."/>
            <person name="Alfaro M."/>
            <person name="Sun H."/>
            <person name="Tritt A."/>
            <person name="Yoshinaga Y."/>
            <person name="Zwiers L.-H."/>
            <person name="Turgeon B.G."/>
            <person name="Goodwin S.B."/>
            <person name="Spatafora J.W."/>
            <person name="Crous P.W."/>
            <person name="Grigoriev I.V."/>
        </authorList>
    </citation>
    <scope>NUCLEOTIDE SEQUENCE</scope>
    <source>
        <strain evidence="1">P77</strain>
    </source>
</reference>